<feature type="transmembrane region" description="Helical" evidence="1">
    <location>
        <begin position="41"/>
        <end position="61"/>
    </location>
</feature>
<proteinExistence type="predicted"/>
<keyword evidence="1" id="KW-0812">Transmembrane</keyword>
<dbReference type="AlphaFoldDB" id="Q97MX2"/>
<dbReference type="HOGENOM" id="CLU_690195_0_0_9"/>
<feature type="transmembrane region" description="Helical" evidence="1">
    <location>
        <begin position="276"/>
        <end position="300"/>
    </location>
</feature>
<dbReference type="InterPro" id="IPR052536">
    <property type="entry name" value="ABC-4_Integral_Memb_Prot"/>
</dbReference>
<evidence type="ECO:0000256" key="1">
    <source>
        <dbReference type="SAM" id="Phobius"/>
    </source>
</evidence>
<dbReference type="eggNOG" id="COG0577">
    <property type="taxonomic scope" value="Bacteria"/>
</dbReference>
<keyword evidence="1" id="KW-1133">Transmembrane helix</keyword>
<dbReference type="PATRIC" id="fig|272562.8.peg.249"/>
<dbReference type="STRING" id="272562.CA_C0068"/>
<accession>Q97MX2</accession>
<gene>
    <name evidence="2" type="ordered locus">CA_C0068</name>
</gene>
<dbReference type="GeneID" id="44996550"/>
<dbReference type="PANTHER" id="PTHR46795">
    <property type="entry name" value="ABC TRANSPORTER PERMEASE-RELATED-RELATED"/>
    <property type="match status" value="1"/>
</dbReference>
<keyword evidence="3" id="KW-1185">Reference proteome</keyword>
<organism evidence="2 3">
    <name type="scientific">Clostridium acetobutylicum (strain ATCC 824 / DSM 792 / JCM 1419 / IAM 19013 / LMG 5710 / NBRC 13948 / NRRL B-527 / VKM B-1787 / 2291 / W)</name>
    <dbReference type="NCBI Taxonomy" id="272562"/>
    <lineage>
        <taxon>Bacteria</taxon>
        <taxon>Bacillati</taxon>
        <taxon>Bacillota</taxon>
        <taxon>Clostridia</taxon>
        <taxon>Eubacteriales</taxon>
        <taxon>Clostridiaceae</taxon>
        <taxon>Clostridium</taxon>
    </lineage>
</organism>
<dbReference type="Proteomes" id="UP000000814">
    <property type="component" value="Chromosome"/>
</dbReference>
<name>Q97MX2_CLOAB</name>
<feature type="transmembrane region" description="Helical" evidence="1">
    <location>
        <begin position="333"/>
        <end position="355"/>
    </location>
</feature>
<dbReference type="RefSeq" id="WP_010963396.1">
    <property type="nucleotide sequence ID" value="NC_003030.1"/>
</dbReference>
<evidence type="ECO:0000313" key="2">
    <source>
        <dbReference type="EMBL" id="AAK78054.1"/>
    </source>
</evidence>
<keyword evidence="1" id="KW-0472">Membrane</keyword>
<dbReference type="EMBL" id="AE001437">
    <property type="protein sequence ID" value="AAK78054.1"/>
    <property type="molecule type" value="Genomic_DNA"/>
</dbReference>
<dbReference type="PIR" id="C96908">
    <property type="entry name" value="C96908"/>
</dbReference>
<evidence type="ECO:0000313" key="3">
    <source>
        <dbReference type="Proteomes" id="UP000000814"/>
    </source>
</evidence>
<dbReference type="KEGG" id="cac:CA_C0068"/>
<protein>
    <submittedName>
        <fullName evidence="2">(FS) similar to ABC transporter (Permease), YXDM B.subtilis ortholog</fullName>
    </submittedName>
</protein>
<dbReference type="OrthoDB" id="1937696at2"/>
<feature type="transmembrane region" description="Helical" evidence="1">
    <location>
        <begin position="367"/>
        <end position="386"/>
    </location>
</feature>
<reference evidence="2 3" key="1">
    <citation type="journal article" date="2001" name="J. Bacteriol.">
        <title>Genome sequence and comparative analysis of the solvent-producing bacterium Clostridium acetobutylicum.</title>
        <authorList>
            <person name="Nolling J."/>
            <person name="Breton G."/>
            <person name="Omelchenko M.V."/>
            <person name="Makarova K.S."/>
            <person name="Zeng Q."/>
            <person name="Gibson R."/>
            <person name="Lee H.M."/>
            <person name="Dubois J."/>
            <person name="Qiu D."/>
            <person name="Hitti J."/>
            <person name="Wolf Y.I."/>
            <person name="Tatusov R.L."/>
            <person name="Sabathe F."/>
            <person name="Doucette-Stamm L."/>
            <person name="Soucaille P."/>
            <person name="Daly M.J."/>
            <person name="Bennett G.N."/>
            <person name="Koonin E.V."/>
            <person name="Smith D.R."/>
        </authorList>
    </citation>
    <scope>NUCLEOTIDE SEQUENCE [LARGE SCALE GENOMIC DNA]</scope>
    <source>
        <strain evidence="3">ATCC 824 / DSM 792 / JCM 1419 / LMG 5710 / VKM B-1787</strain>
    </source>
</reference>
<dbReference type="PANTHER" id="PTHR46795:SF1">
    <property type="entry name" value="ABC TRANSPORTER PERMEASE PROTEIN"/>
    <property type="match status" value="1"/>
</dbReference>
<sequence>MIFFNGEALIGCFEGRNYKKYIRNIFLFSDMKYYYGKNKKVFLVSSWLIFVVMFFSALSFINYPSSIKYAYTYHPFHMAYGDIKDGLKPLDDNEVASIVHKNNNSITRSNTVKFLRNRVFTVFSVNDVNRTLKTNYRVKPNLFIYVHPYDINDGYKREDINIRIPSIDINSDDGVRKFKVQDTIIKPLFGQINCISNNIILVNEDDYNWIALNGTDYVFKGTLHLYNFASWRNSNPIVNEVRKRLLKGNNRSKEDAFYKISSKVEAYNTSLKSCNFLIFNLIYICVLLYFSVFIMIHYKLMMEYKDDQMRYFSLYKIGIDEIEIKRIVKQKILMTYFIPFIYAVIINIPFSYYVFNSHIHSGLENPIIITTSIAFFIIHLVMCKLYTNVYYKRIISELP</sequence>